<comment type="subcellular location">
    <subcellularLocation>
        <location evidence="3">Host cell membrane</location>
        <topology evidence="3">Peripheral membrane protein</topology>
    </subcellularLocation>
    <subcellularLocation>
        <location evidence="1">Host cell membrane</location>
        <topology evidence="1">Single-pass type I membrane protein</topology>
    </subcellularLocation>
    <subcellularLocation>
        <location evidence="2">Host endosome membrane</location>
        <topology evidence="2">Peripheral membrane protein</topology>
    </subcellularLocation>
    <subcellularLocation>
        <location evidence="5">Host endosome membrane</location>
        <topology evidence="5">Single-pass type I membrane protein</topology>
    </subcellularLocation>
    <subcellularLocation>
        <location evidence="6">Virion membrane</location>
        <topology evidence="6">Peripheral membrane protein</topology>
    </subcellularLocation>
    <subcellularLocation>
        <location evidence="4">Virion membrane</location>
        <topology evidence="4">Single-pass type I membrane protein</topology>
    </subcellularLocation>
</comment>
<dbReference type="GO" id="GO:1903911">
    <property type="term" value="P:positive regulation of receptor clustering"/>
    <property type="evidence" value="ECO:0007669"/>
    <property type="project" value="UniProtKB-UniRule"/>
</dbReference>
<comment type="subcellular location">
    <molecule>Transmembrane protein gp41</molecule>
    <subcellularLocation>
        <location evidence="32">Virion membrane</location>
        <topology evidence="32">Single-pass type I membrane protein</topology>
    </subcellularLocation>
    <subcellularLocation>
        <location evidence="32">Host cell membrane</location>
        <topology evidence="32">Single-pass type I membrane protein</topology>
    </subcellularLocation>
    <subcellularLocation>
        <location evidence="32">Host endosome membrane</location>
        <topology evidence="32">Single-pass type I membrane protein</topology>
    </subcellularLocation>
    <text evidence="32">It is probably concentrated at the site of budding and incorporated into the virions possibly by contacts between the cytoplasmic tail of Env and the N-terminus of Gag.</text>
</comment>
<keyword evidence="12 32" id="KW-1162">Viral penetration into host cytoplasm</keyword>
<comment type="domain">
    <text evidence="32">Some of the most genetically diverse regions of the viral genome are present in Env. They are called variable regions 1 through 5 (V1 through V5). Coreceptor usage of gp120 is determined mainly by the primary structure of the third variable region (V3) in the outer domain of gp120. The sequence of V3 determines which coreceptor, CCR5 and/or CXCR4 (corresponding to R5/macrophage, X4/T cell and R5X4/T cell and macrophage tropism), is used to trigger the fusion potential of the Env complex, and hence which cells the virus can infect. Binding to CCR5 involves a region adjacent in addition to V3.</text>
</comment>
<evidence type="ECO:0000256" key="2">
    <source>
        <dbReference type="ARBA" id="ARBA00004433"/>
    </source>
</evidence>
<evidence type="ECO:0000256" key="9">
    <source>
        <dbReference type="ARBA" id="ARBA00022511"/>
    </source>
</evidence>
<feature type="short sequence motif" description="Di-leucine internalization motif" evidence="32">
    <location>
        <begin position="845"/>
        <end position="846"/>
    </location>
</feature>
<feature type="chain" id="PRO_5023558017" description="Transmembrane protein gp41" evidence="32">
    <location>
        <begin position="502"/>
        <end position="846"/>
    </location>
</feature>
<dbReference type="GO" id="GO:0044175">
    <property type="term" value="C:host cell endosome membrane"/>
    <property type="evidence" value="ECO:0007669"/>
    <property type="project" value="UniProtKB-SubCell"/>
</dbReference>
<comment type="caution">
    <text evidence="32 33">Lacks conserved residue(s) required for the propagation of feature annotation.</text>
</comment>
<evidence type="ECO:0000256" key="23">
    <source>
        <dbReference type="ARBA" id="ARBA00023046"/>
    </source>
</evidence>
<feature type="region of interest" description="Disordered" evidence="34">
    <location>
        <begin position="713"/>
        <end position="733"/>
    </location>
</feature>
<evidence type="ECO:0000256" key="12">
    <source>
        <dbReference type="ARBA" id="ARBA00022595"/>
    </source>
</evidence>
<evidence type="ECO:0000256" key="14">
    <source>
        <dbReference type="ARBA" id="ARBA00022692"/>
    </source>
</evidence>
<dbReference type="EMBL" id="KR425462">
    <property type="protein sequence ID" value="AKR71604.1"/>
    <property type="molecule type" value="Genomic_RNA"/>
</dbReference>
<evidence type="ECO:0000259" key="35">
    <source>
        <dbReference type="Pfam" id="PF00516"/>
    </source>
</evidence>
<dbReference type="SUPFAM" id="SSF56502">
    <property type="entry name" value="gp120 core"/>
    <property type="match status" value="2"/>
</dbReference>
<evidence type="ECO:0000256" key="19">
    <source>
        <dbReference type="ARBA" id="ARBA00022870"/>
    </source>
</evidence>
<evidence type="ECO:0000256" key="7">
    <source>
        <dbReference type="ARBA" id="ARBA00022506"/>
    </source>
</evidence>
<sequence>MRVKGIQMSWQHLWRWGTLILGLVIICSASNLWVTVYYGVPAWEDADTILFCASDAKAYSEEKHNVWATHACVPIDPNPQEIPLENVTENFNMWKNPMVEQMHEDIISLWDESLKPCVKLTPLCVTLKCTSLNNTRGNTTQENSNSTMNEGGKLMTNCSFNITTEIRDRQKAEYALFYKHDVMQVNANSSTYRLINCNVSTIKQACPKVSFEPIPIHYCAPAGFAILKCRDKGFNGTGPCKNVSTVQCTHGIKPVVSTQLLLNGSLAEGNVTIRSENITNNAKTIIVQLDKPVQINCTRPSNNTRKSISFGPGQTLYATGDIIGDIRQAHCNVSRRSWRDTLNKVAKQLGKHFNNKTINFTNSSGGDLEITTHSFNCRGEFFYCNTSGLFNNSMRNDSTNGTITLPCKIRQIVRMWQSVGQAMYAPPIAGNITCISNITGLLLTRDGGTNSTNETEIFRPGGGDIRDNWRSELYKYKVVKIKPLGIAPTRARRRVVGREKRAVGLGAVLLGFLGTAGSTMGAASITLTVQVRQLLSGIVHQQSNLLRAIEAQQHLLQLTVWGIKQLQARVLALERYLRDQQLLGIWGCSGKLICPTNVPWNSSWSNKTFEQIWENMTWIEWEREINNYTHQIYSLLEESQNQQEKNEQDLLALDKWDSLWSWFNISSWLWYIRIFIMVVGGLIGLRIVFAVLSIVKRVRQGYSPLSFQTLIPNPAEVDRPGETGEGGGEQGRTRSTRLVNGFLALVWDDLRSLCLFSYHQLRDFVLIVTRTVETLGRRGWEILKYLWNLIGYWSQELKTSAISLVNAVAIAVANWTDRVIAVGQRACRAILNIPRRIRQGAERALL</sequence>
<evidence type="ECO:0000256" key="24">
    <source>
        <dbReference type="ARBA" id="ARBA00023054"/>
    </source>
</evidence>
<comment type="PTM">
    <text evidence="32">Highly glycosylated by host. The high number of glycan on the protein is reffered to as 'glycan shield' because it contributes to hide protein sequence from adaptive immune system.</text>
</comment>
<feature type="transmembrane region" description="Helical" evidence="33">
    <location>
        <begin position="20"/>
        <end position="40"/>
    </location>
</feature>
<dbReference type="GO" id="GO:0016020">
    <property type="term" value="C:membrane"/>
    <property type="evidence" value="ECO:0007669"/>
    <property type="project" value="UniProtKB-UniRule"/>
</dbReference>
<comment type="domain">
    <text evidence="32 33">The 17 amino acids long immunosuppressive region is present in many retroviral envelope proteins. Synthetic peptides derived from this relatively conserved sequence inhibit immune function in vitro and in vivo.</text>
</comment>
<comment type="domain">
    <text evidence="32">The membrane proximal external region (MPER) present in gp41 is a tryptophan-rich region recognized by the antibodies 2F5, Z13, and 4E10. MPER seems to play a role in fusion.</text>
</comment>
<feature type="transmembrane region" description="Helical" evidence="33">
    <location>
        <begin position="668"/>
        <end position="695"/>
    </location>
</feature>
<feature type="site" description="Cleavage; by host furin" evidence="32">
    <location>
        <begin position="501"/>
        <end position="502"/>
    </location>
</feature>
<evidence type="ECO:0000256" key="4">
    <source>
        <dbReference type="ARBA" id="ARBA00004563"/>
    </source>
</evidence>
<evidence type="ECO:0000256" key="26">
    <source>
        <dbReference type="ARBA" id="ARBA00023139"/>
    </source>
</evidence>
<dbReference type="GO" id="GO:0019062">
    <property type="term" value="P:virion attachment to host cell"/>
    <property type="evidence" value="ECO:0007669"/>
    <property type="project" value="UniProtKB-UniRule"/>
</dbReference>
<dbReference type="GO" id="GO:0020002">
    <property type="term" value="C:host cell plasma membrane"/>
    <property type="evidence" value="ECO:0007669"/>
    <property type="project" value="UniProtKB-SubCell"/>
</dbReference>
<dbReference type="FunFam" id="2.170.40.20:FF:000004">
    <property type="entry name" value="Envelope glycoprotein gp160"/>
    <property type="match status" value="1"/>
</dbReference>
<dbReference type="Gene3D" id="1.20.5.490">
    <property type="entry name" value="Single helix bin"/>
    <property type="match status" value="1"/>
</dbReference>
<keyword evidence="13 32" id="KW-0165">Cleavage on pair of basic residues</keyword>
<feature type="disulfide bond" evidence="32">
    <location>
        <begin position="52"/>
        <end position="72"/>
    </location>
</feature>
<dbReference type="GO" id="GO:1903908">
    <property type="term" value="P:positive regulation of plasma membrane raft polarization"/>
    <property type="evidence" value="ECO:0007669"/>
    <property type="project" value="UniProtKB-UniRule"/>
</dbReference>
<dbReference type="HAMAP" id="MF_04083">
    <property type="entry name" value="HIV_ENV"/>
    <property type="match status" value="1"/>
</dbReference>
<evidence type="ECO:0000256" key="11">
    <source>
        <dbReference type="ARBA" id="ARBA00022581"/>
    </source>
</evidence>
<feature type="region of interest" description="MPER; binding to GalCer" evidence="32">
    <location>
        <begin position="652"/>
        <end position="673"/>
    </location>
</feature>
<proteinExistence type="inferred from homology"/>
<feature type="disulfide bond" evidence="32">
    <location>
        <begin position="588"/>
        <end position="594"/>
    </location>
</feature>
<dbReference type="InterPro" id="IPR036377">
    <property type="entry name" value="Gp120_core_sf"/>
</dbReference>
<organismHost>
    <name type="scientific">Homo sapiens</name>
    <name type="common">Human</name>
    <dbReference type="NCBI Taxonomy" id="9606"/>
</organismHost>
<dbReference type="GO" id="GO:0019082">
    <property type="term" value="P:viral protein processing"/>
    <property type="evidence" value="ECO:0007669"/>
    <property type="project" value="UniProtKB-UniRule"/>
</dbReference>
<keyword evidence="27 32" id="KW-1015">Disulfide bond</keyword>
<keyword evidence="14 32" id="KW-0812">Transmembrane</keyword>
<feature type="region of interest" description="CD4-binding loop" evidence="32">
    <location>
        <begin position="363"/>
        <end position="373"/>
    </location>
</feature>
<keyword evidence="9 32" id="KW-1032">Host cell membrane</keyword>
<keyword evidence="15 32" id="KW-0053">Apoptosis</keyword>
<keyword evidence="10 32" id="KW-1165">Clathrin-mediated endocytosis of virus by host</keyword>
<keyword evidence="24 32" id="KW-0175">Coiled coil</keyword>
<accession>A0A0K0V5J8</accession>
<feature type="region of interest" description="Fusion peptide" evidence="32">
    <location>
        <begin position="502"/>
        <end position="522"/>
    </location>
</feature>
<comment type="PTM">
    <text evidence="32">Palmitoylation of the transmembrane protein and of Env polyprotein (prior to its proteolytic cleavage) is essential for their association with host cell membrane lipid rafts. Palmitoylation is therefore required for envelope trafficking to classical lipid rafts, but not for viral replication.</text>
</comment>
<comment type="subunit">
    <text evidence="32">The mature envelope protein (Env) consists of a homotrimer of non-covalently associated gp120-gp41 heterodimers. The resulting complex protrudes from the virus surface as a spike. There seems to be as few as 10 spikes on the average virion. Surface protein gp120 interacts with host CD4, CCR5 and CXCR4. Gp120 also interacts with the C-type lectins CD209/DC-SIGN and CLEC4M/DC-SIGNR (collectively referred to as DC-SIGN(R)). Gp120 and gp41 interact with GalCer. Gp120 interacts with host ITGA4/ITGB7 complex; on CD4+ T-cells, this interaction results in rapid activation of integrin ITGAL/LFA-1, which facilitates efficient cell-to-cell spreading of HIV-1. Gp120 interacts with cell-associated heparan sulfate; this interaction increases virus infectivity on permissive cells and may be involved in infection of CD4- cells.</text>
</comment>
<comment type="similarity">
    <text evidence="32">Belongs to the HIV-1 env protein family.</text>
</comment>
<comment type="domain">
    <text evidence="32">The CD4-binding region is targeted by the antibody b12.</text>
</comment>
<dbReference type="CDD" id="cd09909">
    <property type="entry name" value="HIV-1-like_HR1-HR2"/>
    <property type="match status" value="1"/>
</dbReference>
<keyword evidence="28 32" id="KW-0325">Glycoprotein</keyword>
<evidence type="ECO:0000256" key="1">
    <source>
        <dbReference type="ARBA" id="ARBA00004402"/>
    </source>
</evidence>
<comment type="miscellaneous">
    <text evidence="32">Inhibitors targeting HIV-1 viral envelope proteins are used as antiretroviral drugs. Attachment of virions to the cell surface via non-specific interactions and CD4 binding can be blocked by inhibitors that include cyanovirin-N, cyclotriazadisulfonamide analogs, PRO 2000, TNX 355 and PRO 542. In addition, BMS 806 can block CD4-induced conformational changes. Env interactions with the coreceptor molecules can be targeted by CCR5 antagonists including SCH-D, maraviroc (UK 427857) and aplaviroc (GW 873140), and the CXCR4 antagonist AMD 070. Fusion of viral and cellular membranes can be inhibited by peptides such as enfuvirtide and tifuvirtide (T 1249). Resistance to inhibitors associated with mutations in Env are observed. Most of the time, single mutations confer only a modest reduction in drug susceptibility. Combination of several mutations is usually required to develop a high-level drug resistance.</text>
</comment>
<dbReference type="FunFam" id="1.10.287.210:FF:000001">
    <property type="entry name" value="Envelope glycoprotein gp160"/>
    <property type="match status" value="1"/>
</dbReference>
<dbReference type="GO" id="GO:0005198">
    <property type="term" value="F:structural molecule activity"/>
    <property type="evidence" value="ECO:0007669"/>
    <property type="project" value="UniProtKB-UniRule"/>
</dbReference>
<evidence type="ECO:0000256" key="33">
    <source>
        <dbReference type="RuleBase" id="RU363095"/>
    </source>
</evidence>
<evidence type="ECO:0000256" key="21">
    <source>
        <dbReference type="ARBA" id="ARBA00022890"/>
    </source>
</evidence>
<dbReference type="GO" id="GO:0039654">
    <property type="term" value="P:fusion of virus membrane with host endosome membrane"/>
    <property type="evidence" value="ECO:0007669"/>
    <property type="project" value="UniProtKB-UniRule"/>
</dbReference>
<dbReference type="GO" id="GO:0052031">
    <property type="term" value="P:symbiont-mediated perturbation of host defense response"/>
    <property type="evidence" value="ECO:0007669"/>
    <property type="project" value="UniProtKB-UniRule"/>
</dbReference>
<dbReference type="GO" id="GO:0055036">
    <property type="term" value="C:virion membrane"/>
    <property type="evidence" value="ECO:0007669"/>
    <property type="project" value="UniProtKB-SubCell"/>
</dbReference>
<feature type="region of interest" description="Immunosuppression" evidence="32">
    <location>
        <begin position="564"/>
        <end position="582"/>
    </location>
</feature>
<evidence type="ECO:0000256" key="8">
    <source>
        <dbReference type="ARBA" id="ARBA00022510"/>
    </source>
</evidence>
<keyword evidence="20 32" id="KW-0261">Viral envelope protein</keyword>
<gene>
    <name evidence="32 37" type="primary">env</name>
</gene>
<keyword evidence="18 32" id="KW-0946">Virion</keyword>
<feature type="region of interest" description="V2" evidence="32">
    <location>
        <begin position="158"/>
        <end position="197"/>
    </location>
</feature>
<comment type="function">
    <text evidence="32">Surface protein gp120: Attaches the virus to the host lymphoid cell by binding to the primary receptor CD4. This interaction induces a structural rearrangement creating a high affinity binding site for a chemokine coreceptor like CXCR4 and/or CCR5. Acts as a ligand for CD209/DC-SIGN and CLEC4M/DC-SIGNR, which are respectively found on dendritic cells (DCs), and on endothelial cells of liver sinusoids and lymph node sinuses. These interactions allow capture of viral particles at mucosal surfaces by these cells and subsequent transmission to permissive cells. HIV subverts the migration properties of dendritic cells to gain access to CD4+ T-cells in lymph nodes. Virus transmission to permissive T-cells occurs either in trans (without DCs infection, through viral capture and transmission), or in cis (following DCs productive infection, through the usual CD4-gp120 interaction), thereby inducing a robust infection. In trans infection, bound virions remain infectious over days and it is proposed that they are not degraded, but protected in non-lysosomal acidic organelles within the DCs close to the cell membrane thus contributing to the viral infectious potential during DCs' migration from the periphery to the lymphoid tissues. On arrival at lymphoid tissues, intact virions recycle back to DCs' cell surface allowing virus transmission to CD4+ T-cells.</text>
</comment>
<evidence type="ECO:0000256" key="20">
    <source>
        <dbReference type="ARBA" id="ARBA00022879"/>
    </source>
</evidence>
<feature type="domain" description="Human immunodeficiency virus 1 envelope glycoprotein Gp120" evidence="35">
    <location>
        <begin position="32"/>
        <end position="501"/>
    </location>
</feature>
<evidence type="ECO:0000256" key="18">
    <source>
        <dbReference type="ARBA" id="ARBA00022844"/>
    </source>
</evidence>
<keyword evidence="25 32" id="KW-0472">Membrane</keyword>
<feature type="disulfide bond" evidence="32">
    <location>
        <begin position="229"/>
        <end position="240"/>
    </location>
</feature>
<evidence type="ECO:0000256" key="5">
    <source>
        <dbReference type="ARBA" id="ARBA00004578"/>
    </source>
</evidence>
<evidence type="ECO:0000256" key="32">
    <source>
        <dbReference type="HAMAP-Rule" id="MF_04083"/>
    </source>
</evidence>
<evidence type="ECO:0000256" key="16">
    <source>
        <dbReference type="ARBA" id="ARBA00022729"/>
    </source>
</evidence>
<evidence type="ECO:0000256" key="29">
    <source>
        <dbReference type="ARBA" id="ARBA00023280"/>
    </source>
</evidence>
<feature type="disulfide bond" evidence="32">
    <location>
        <begin position="219"/>
        <end position="248"/>
    </location>
</feature>
<dbReference type="Gene3D" id="1.10.287.210">
    <property type="match status" value="1"/>
</dbReference>
<name>A0A0K0V5J8_HV1</name>
<dbReference type="Pfam" id="PF00516">
    <property type="entry name" value="GP120"/>
    <property type="match status" value="1"/>
</dbReference>
<dbReference type="GO" id="GO:0075512">
    <property type="term" value="P:clathrin-dependent endocytosis of virus by host cell"/>
    <property type="evidence" value="ECO:0007669"/>
    <property type="project" value="UniProtKB-UniRule"/>
</dbReference>
<keyword evidence="29 32" id="KW-0899">Viral immunoevasion</keyword>
<feature type="topological domain" description="Cytoplasmic" evidence="32">
    <location>
        <begin position="696"/>
        <end position="846"/>
    </location>
</feature>
<evidence type="ECO:0000256" key="27">
    <source>
        <dbReference type="ARBA" id="ARBA00023157"/>
    </source>
</evidence>
<keyword evidence="23 32" id="KW-1039">Host endosome</keyword>
<keyword evidence="30 32" id="KW-0449">Lipoprotein</keyword>
<keyword evidence="7 32" id="KW-1168">Fusion of virus membrane with host membrane</keyword>
<dbReference type="SUPFAM" id="SSF58069">
    <property type="entry name" value="Virus ectodomain"/>
    <property type="match status" value="1"/>
</dbReference>
<reference evidence="37" key="1">
    <citation type="submission" date="2015-05" db="EMBL/GenBank/DDBJ databases">
        <authorList>
            <person name="Wang D.B."/>
            <person name="Wang M."/>
        </authorList>
    </citation>
    <scope>NUCLEOTIDE SEQUENCE</scope>
    <source>
        <strain evidence="37">700010405_F5</strain>
    </source>
</reference>
<keyword evidence="21 32" id="KW-1164">Virus endocytosis by host</keyword>
<evidence type="ECO:0000256" key="25">
    <source>
        <dbReference type="ARBA" id="ARBA00023136"/>
    </source>
</evidence>
<keyword evidence="31 32" id="KW-1160">Virus entry into host cell</keyword>
<feature type="short sequence motif" description="YXXL motif; contains endocytosis signal" evidence="32">
    <location>
        <begin position="702"/>
        <end position="705"/>
    </location>
</feature>
<dbReference type="InterPro" id="IPR000328">
    <property type="entry name" value="GP41-like"/>
</dbReference>
<keyword evidence="17 32" id="KW-1161">Viral attachment to host cell</keyword>
<keyword evidence="26 32" id="KW-0564">Palmitate</keyword>
<evidence type="ECO:0000256" key="15">
    <source>
        <dbReference type="ARBA" id="ARBA00022703"/>
    </source>
</evidence>
<comment type="function">
    <text evidence="32">Transmembrane protein gp41: Acts as a class I viral fusion protein. Under the current model, the protein has at least 3 conformational states: pre-fusion native state, pre-hairpin intermediate state, and post-fusion hairpin state. During fusion of viral and target intracellular membranes, the coiled coil regions (heptad repeats) assume a trimer-of-hairpins structure, positioning the fusion peptide in close proximity to the C-terminal region of the ectodomain. The formation of this structure appears to drive apposition and subsequent fusion of viral and target cell membranes. Complete fusion occurs in host cell endosomes and is dynamin-dependent, however some lipid transfer might occur at the plasma membrane. The virus undergoes clathrin-dependent internalization long before endosomal fusion, thus minimizing the surface exposure of conserved viral epitopes during fusion and reducing the efficacy of inhibitors targeting these epitopes. Membranes fusion leads to delivery of the nucleocapsid into the cytoplasm.</text>
</comment>
<keyword evidence="11 32" id="KW-0945">Host-virus interaction</keyword>
<dbReference type="Pfam" id="PF00517">
    <property type="entry name" value="GP41"/>
    <property type="match status" value="1"/>
</dbReference>
<dbReference type="FunFam" id="2.170.40.20:FF:000003">
    <property type="entry name" value="Envelope glycoprotein gp160"/>
    <property type="match status" value="1"/>
</dbReference>
<evidence type="ECO:0000259" key="36">
    <source>
        <dbReference type="Pfam" id="PF00517"/>
    </source>
</evidence>
<evidence type="ECO:0000256" key="28">
    <source>
        <dbReference type="ARBA" id="ARBA00023180"/>
    </source>
</evidence>
<protein>
    <recommendedName>
        <fullName evidence="32">Envelope glycoprotein gp160</fullName>
    </recommendedName>
    <alternativeName>
        <fullName evidence="32">Env polyprotein</fullName>
    </alternativeName>
    <component>
        <recommendedName>
            <fullName evidence="32">Surface protein gp120</fullName>
            <shortName evidence="32">SU</shortName>
        </recommendedName>
        <alternativeName>
            <fullName evidence="32">Glycoprotein 120</fullName>
            <shortName evidence="32">gp120</shortName>
        </alternativeName>
    </component>
    <component>
        <recommendedName>
            <fullName evidence="32">Transmembrane protein gp41</fullName>
            <shortName evidence="32">TM</shortName>
        </recommendedName>
        <alternativeName>
            <fullName evidence="32">Glycoprotein 41</fullName>
            <shortName evidence="32">gp41</shortName>
        </alternativeName>
    </component>
</protein>
<evidence type="ECO:0000256" key="31">
    <source>
        <dbReference type="ARBA" id="ARBA00023296"/>
    </source>
</evidence>
<dbReference type="GO" id="GO:0019031">
    <property type="term" value="C:viral envelope"/>
    <property type="evidence" value="ECO:0007669"/>
    <property type="project" value="UniProtKB-KW"/>
</dbReference>
<dbReference type="InterPro" id="IPR000777">
    <property type="entry name" value="HIV1_Gp120"/>
</dbReference>
<dbReference type="InterPro" id="IPR037527">
    <property type="entry name" value="Gp160"/>
</dbReference>
<evidence type="ECO:0000256" key="3">
    <source>
        <dbReference type="ARBA" id="ARBA00004505"/>
    </source>
</evidence>
<evidence type="ECO:0000256" key="30">
    <source>
        <dbReference type="ARBA" id="ARBA00023288"/>
    </source>
</evidence>
<feature type="lipid moiety-binding region" description="S-palmitoyl cysteine; by host" evidence="32">
    <location>
        <position position="827"/>
    </location>
</feature>
<keyword evidence="8 32" id="KW-1170">Fusion of virus membrane with host endosomal membrane</keyword>
<feature type="chain" id="PRO_5023558018" description="Envelope glycoprotein gp160" evidence="32">
    <location>
        <begin position="31"/>
        <end position="846"/>
    </location>
</feature>
<comment type="subcellular location">
    <molecule>Surface protein gp120</molecule>
    <subcellularLocation>
        <location evidence="32">Virion membrane</location>
        <topology evidence="32">Peripheral membrane protein</topology>
    </subcellularLocation>
    <subcellularLocation>
        <location evidence="32">Host cell membrane</location>
        <topology evidence="32">Peripheral membrane protein</topology>
    </subcellularLocation>
    <subcellularLocation>
        <location evidence="32">Host endosome membrane</location>
        <topology evidence="32">Single-pass type I membrane protein</topology>
    </subcellularLocation>
    <text evidence="32">The surface protein is not anchored to the viral envelope, but associates with the extravirion surface through its binding to TM. It is probably concentrated at the site of budding and incorporated into the virions possibly by contacts between the cytoplasmic tail of Env and the N-terminus of Gag.</text>
</comment>
<evidence type="ECO:0000256" key="6">
    <source>
        <dbReference type="ARBA" id="ARBA00004650"/>
    </source>
</evidence>
<feature type="lipid moiety-binding region" description="S-palmitoyl cysteine; by host" evidence="32">
    <location>
        <position position="754"/>
    </location>
</feature>
<feature type="coiled-coil region" evidence="32">
    <location>
        <begin position="623"/>
        <end position="657"/>
    </location>
</feature>
<organism evidence="37">
    <name type="scientific">Human immunodeficiency virus type 1</name>
    <name type="common">HIV-1</name>
    <dbReference type="NCBI Taxonomy" id="11676"/>
    <lineage>
        <taxon>Viruses</taxon>
        <taxon>Riboviria</taxon>
        <taxon>Pararnavirae</taxon>
        <taxon>Artverviricota</taxon>
        <taxon>Revtraviricetes</taxon>
        <taxon>Ortervirales</taxon>
        <taxon>Retroviridae</taxon>
        <taxon>Orthoretrovirinae</taxon>
        <taxon>Lentivirus</taxon>
        <taxon>Lentivirus humimdef1</taxon>
    </lineage>
</organism>
<comment type="function">
    <text evidence="32">Envelope glycoprotein gp160: Oligomerizes in the host endoplasmic reticulum into predominantly trimers. In a second time, gp160 transits in the host Golgi, where glycosylation is completed. The precursor is then proteolytically cleaved in the trans-Golgi and thereby activated by cellular furin or furin-like proteases to produce gp120 and gp41.</text>
</comment>
<keyword evidence="19 32" id="KW-1043">Host membrane</keyword>
<dbReference type="GO" id="GO:0019064">
    <property type="term" value="P:fusion of virus membrane with host plasma membrane"/>
    <property type="evidence" value="ECO:0007669"/>
    <property type="project" value="UniProtKB-UniRule"/>
</dbReference>
<comment type="domain">
    <text evidence="32">The YXXL motif is involved in determining the exact site of viral release at the surface of infected mononuclear cells and promotes endocytosis. YXXL and di-leucine endocytosis motifs interact directly or indirectly with the clathrin adapter complexes, opperate independently, and their activities are not additive.</text>
</comment>
<evidence type="ECO:0000313" key="37">
    <source>
        <dbReference type="EMBL" id="AKR71604.1"/>
    </source>
</evidence>
<comment type="PTM">
    <text evidence="32">Specific enzymatic cleavages in vivo yield mature proteins. Envelope glycoproteins are synthesized as a inactive precursor that is heavily N-glycosylated and processed likely by host cell furin in the Golgi to yield the mature SU and TM proteins. The cleavage site between SU and TM requires the minimal sequence [KR]-X-[KR]-R. About 2 of the 9 disulfide bonds of gp41 are reduced by P4HB/PDI, following binding to CD4 receptor.</text>
</comment>
<comment type="miscellaneous">
    <text evidence="32">HIV-1 lineages are divided in three main groups, M (for Major), O (for Outlier), and N (for New, or Non-M, Non-O). The vast majority of strains found worldwide belong to the group M. Group O seems to be endemic to and largely confined to Cameroon and neighboring countries in West Central Africa, where these viruses represent a small minority of HIV-1 strains. The group N is represented by a limited number of isolates from Cameroonian persons. The group M is further subdivided in 9 clades or subtypes (A to D, F to H, J and K).</text>
</comment>
<evidence type="ECO:0000256" key="34">
    <source>
        <dbReference type="SAM" id="MobiDB-lite"/>
    </source>
</evidence>
<keyword evidence="16 32" id="KW-0732">Signal</keyword>
<evidence type="ECO:0000256" key="22">
    <source>
        <dbReference type="ARBA" id="ARBA00022989"/>
    </source>
</evidence>
<feature type="domain" description="Retroviral envelope protein GP41-like" evidence="36">
    <location>
        <begin position="520"/>
        <end position="710"/>
    </location>
</feature>
<keyword evidence="22 32" id="KW-1133">Transmembrane helix</keyword>
<evidence type="ECO:0000256" key="13">
    <source>
        <dbReference type="ARBA" id="ARBA00022685"/>
    </source>
</evidence>
<evidence type="ECO:0000256" key="17">
    <source>
        <dbReference type="ARBA" id="ARBA00022804"/>
    </source>
</evidence>
<evidence type="ECO:0000256" key="10">
    <source>
        <dbReference type="ARBA" id="ARBA00022570"/>
    </source>
</evidence>
<dbReference type="Gene3D" id="2.170.40.20">
    <property type="entry name" value="Human immunodeficiency virus 1, Gp160, envelope glycoprotein"/>
    <property type="match status" value="2"/>
</dbReference>